<gene>
    <name evidence="2" type="ORF">KI387_007747</name>
</gene>
<organism evidence="2 3">
    <name type="scientific">Taxus chinensis</name>
    <name type="common">Chinese yew</name>
    <name type="synonym">Taxus wallichiana var. chinensis</name>
    <dbReference type="NCBI Taxonomy" id="29808"/>
    <lineage>
        <taxon>Eukaryota</taxon>
        <taxon>Viridiplantae</taxon>
        <taxon>Streptophyta</taxon>
        <taxon>Embryophyta</taxon>
        <taxon>Tracheophyta</taxon>
        <taxon>Spermatophyta</taxon>
        <taxon>Pinopsida</taxon>
        <taxon>Pinidae</taxon>
        <taxon>Conifers II</taxon>
        <taxon>Cupressales</taxon>
        <taxon>Taxaceae</taxon>
        <taxon>Taxus</taxon>
    </lineage>
</organism>
<protein>
    <submittedName>
        <fullName evidence="2">Uncharacterized protein</fullName>
    </submittedName>
</protein>
<reference evidence="2 3" key="1">
    <citation type="journal article" date="2021" name="Nat. Plants">
        <title>The Taxus genome provides insights into paclitaxel biosynthesis.</title>
        <authorList>
            <person name="Xiong X."/>
            <person name="Gou J."/>
            <person name="Liao Q."/>
            <person name="Li Y."/>
            <person name="Zhou Q."/>
            <person name="Bi G."/>
            <person name="Li C."/>
            <person name="Du R."/>
            <person name="Wang X."/>
            <person name="Sun T."/>
            <person name="Guo L."/>
            <person name="Liang H."/>
            <person name="Lu P."/>
            <person name="Wu Y."/>
            <person name="Zhang Z."/>
            <person name="Ro D.K."/>
            <person name="Shang Y."/>
            <person name="Huang S."/>
            <person name="Yan J."/>
        </authorList>
    </citation>
    <scope>NUCLEOTIDE SEQUENCE [LARGE SCALE GENOMIC DNA]</scope>
    <source>
        <strain evidence="2">Ta-2019</strain>
    </source>
</reference>
<accession>A0AA38GRY9</accession>
<evidence type="ECO:0000256" key="1">
    <source>
        <dbReference type="SAM" id="MobiDB-lite"/>
    </source>
</evidence>
<feature type="non-terminal residue" evidence="2">
    <location>
        <position position="1"/>
    </location>
</feature>
<evidence type="ECO:0000313" key="2">
    <source>
        <dbReference type="EMBL" id="KAH9327569.1"/>
    </source>
</evidence>
<sequence length="50" mass="5414">EGSTHRECKARAQVTSPNLVDWETGGYPNPGGELKFRERSSSGEVGYEGS</sequence>
<feature type="region of interest" description="Disordered" evidence="1">
    <location>
        <begin position="19"/>
        <end position="50"/>
    </location>
</feature>
<dbReference type="AlphaFoldDB" id="A0AA38GRY9"/>
<name>A0AA38GRY9_TAXCH</name>
<dbReference type="EMBL" id="JAHRHJ020000002">
    <property type="protein sequence ID" value="KAH9327569.1"/>
    <property type="molecule type" value="Genomic_DNA"/>
</dbReference>
<evidence type="ECO:0000313" key="3">
    <source>
        <dbReference type="Proteomes" id="UP000824469"/>
    </source>
</evidence>
<comment type="caution">
    <text evidence="2">The sequence shown here is derived from an EMBL/GenBank/DDBJ whole genome shotgun (WGS) entry which is preliminary data.</text>
</comment>
<dbReference type="Proteomes" id="UP000824469">
    <property type="component" value="Unassembled WGS sequence"/>
</dbReference>
<feature type="non-terminal residue" evidence="2">
    <location>
        <position position="50"/>
    </location>
</feature>
<keyword evidence="3" id="KW-1185">Reference proteome</keyword>
<proteinExistence type="predicted"/>